<dbReference type="STRING" id="106004.A0A1Y2FTX3"/>
<accession>A0A1Y2FTX3</accession>
<evidence type="ECO:0000256" key="5">
    <source>
        <dbReference type="SAM" id="MobiDB-lite"/>
    </source>
</evidence>
<protein>
    <submittedName>
        <fullName evidence="6">Signal recognition particle, SRP19 subunit</fullName>
    </submittedName>
</protein>
<keyword evidence="7" id="KW-1185">Reference proteome</keyword>
<dbReference type="SUPFAM" id="SSF69695">
    <property type="entry name" value="SRP19"/>
    <property type="match status" value="1"/>
</dbReference>
<dbReference type="InterPro" id="IPR036521">
    <property type="entry name" value="SRP19-like_sf"/>
</dbReference>
<name>A0A1Y2FTX3_9BASI</name>
<dbReference type="OrthoDB" id="2527451at2759"/>
<feature type="compositionally biased region" description="Gly residues" evidence="5">
    <location>
        <begin position="188"/>
        <end position="204"/>
    </location>
</feature>
<dbReference type="EMBL" id="MCGR01000013">
    <property type="protein sequence ID" value="ORY87428.1"/>
    <property type="molecule type" value="Genomic_DNA"/>
</dbReference>
<dbReference type="InParanoid" id="A0A1Y2FTX3"/>
<comment type="subcellular location">
    <subcellularLocation>
        <location evidence="1">Cytoplasm</location>
    </subcellularLocation>
</comment>
<dbReference type="Proteomes" id="UP000193467">
    <property type="component" value="Unassembled WGS sequence"/>
</dbReference>
<keyword evidence="2" id="KW-0963">Cytoplasm</keyword>
<dbReference type="GO" id="GO:0005786">
    <property type="term" value="C:signal recognition particle, endoplasmic reticulum targeting"/>
    <property type="evidence" value="ECO:0007669"/>
    <property type="project" value="UniProtKB-KW"/>
</dbReference>
<dbReference type="InterPro" id="IPR002778">
    <property type="entry name" value="Signal_recog_particle_SRP19"/>
</dbReference>
<dbReference type="Gene3D" id="3.30.56.30">
    <property type="entry name" value="Signal recognition particle, SRP19-like subunit"/>
    <property type="match status" value="1"/>
</dbReference>
<dbReference type="Pfam" id="PF01922">
    <property type="entry name" value="SRP19"/>
    <property type="match status" value="1"/>
</dbReference>
<evidence type="ECO:0000313" key="6">
    <source>
        <dbReference type="EMBL" id="ORY87428.1"/>
    </source>
</evidence>
<feature type="compositionally biased region" description="Acidic residues" evidence="5">
    <location>
        <begin position="1"/>
        <end position="15"/>
    </location>
</feature>
<feature type="compositionally biased region" description="Basic and acidic residues" evidence="5">
    <location>
        <begin position="212"/>
        <end position="223"/>
    </location>
</feature>
<feature type="compositionally biased region" description="Basic residues" evidence="5">
    <location>
        <begin position="224"/>
        <end position="234"/>
    </location>
</feature>
<dbReference type="PANTHER" id="PTHR17453:SF0">
    <property type="entry name" value="SIGNAL RECOGNITION PARTICLE 19 KDA PROTEIN"/>
    <property type="match status" value="1"/>
</dbReference>
<dbReference type="GO" id="GO:0008312">
    <property type="term" value="F:7S RNA binding"/>
    <property type="evidence" value="ECO:0007669"/>
    <property type="project" value="InterPro"/>
</dbReference>
<reference evidence="6 7" key="1">
    <citation type="submission" date="2016-07" db="EMBL/GenBank/DDBJ databases">
        <title>Pervasive Adenine N6-methylation of Active Genes in Fungi.</title>
        <authorList>
            <consortium name="DOE Joint Genome Institute"/>
            <person name="Mondo S.J."/>
            <person name="Dannebaum R.O."/>
            <person name="Kuo R.C."/>
            <person name="Labutti K."/>
            <person name="Haridas S."/>
            <person name="Kuo A."/>
            <person name="Salamov A."/>
            <person name="Ahrendt S.R."/>
            <person name="Lipzen A."/>
            <person name="Sullivan W."/>
            <person name="Andreopoulos W.B."/>
            <person name="Clum A."/>
            <person name="Lindquist E."/>
            <person name="Daum C."/>
            <person name="Ramamoorthy G.K."/>
            <person name="Gryganskyi A."/>
            <person name="Culley D."/>
            <person name="Magnuson J.K."/>
            <person name="James T.Y."/>
            <person name="O'Malley M.A."/>
            <person name="Stajich J.E."/>
            <person name="Spatafora J.W."/>
            <person name="Visel A."/>
            <person name="Grigoriev I.V."/>
        </authorList>
    </citation>
    <scope>NUCLEOTIDE SEQUENCE [LARGE SCALE GENOMIC DNA]</scope>
    <source>
        <strain evidence="6 7">62-1032</strain>
    </source>
</reference>
<comment type="caution">
    <text evidence="6">The sequence shown here is derived from an EMBL/GenBank/DDBJ whole genome shotgun (WGS) entry which is preliminary data.</text>
</comment>
<keyword evidence="4" id="KW-0687">Ribonucleoprotein</keyword>
<evidence type="ECO:0000256" key="1">
    <source>
        <dbReference type="ARBA" id="ARBA00004496"/>
    </source>
</evidence>
<evidence type="ECO:0000256" key="3">
    <source>
        <dbReference type="ARBA" id="ARBA00023135"/>
    </source>
</evidence>
<evidence type="ECO:0000313" key="7">
    <source>
        <dbReference type="Proteomes" id="UP000193467"/>
    </source>
</evidence>
<dbReference type="AlphaFoldDB" id="A0A1Y2FTX3"/>
<evidence type="ECO:0000256" key="4">
    <source>
        <dbReference type="ARBA" id="ARBA00023274"/>
    </source>
</evidence>
<feature type="region of interest" description="Disordered" evidence="5">
    <location>
        <begin position="1"/>
        <end position="45"/>
    </location>
</feature>
<dbReference type="PANTHER" id="PTHR17453">
    <property type="entry name" value="SIGNAL RECOGNITION PARTICLE 19 KD PROTEIN"/>
    <property type="match status" value="1"/>
</dbReference>
<organism evidence="6 7">
    <name type="scientific">Leucosporidium creatinivorum</name>
    <dbReference type="NCBI Taxonomy" id="106004"/>
    <lineage>
        <taxon>Eukaryota</taxon>
        <taxon>Fungi</taxon>
        <taxon>Dikarya</taxon>
        <taxon>Basidiomycota</taxon>
        <taxon>Pucciniomycotina</taxon>
        <taxon>Microbotryomycetes</taxon>
        <taxon>Leucosporidiales</taxon>
        <taxon>Leucosporidium</taxon>
    </lineage>
</organism>
<feature type="region of interest" description="Disordered" evidence="5">
    <location>
        <begin position="187"/>
        <end position="234"/>
    </location>
</feature>
<dbReference type="FunCoup" id="A0A1Y2FTX3">
    <property type="interactions" value="27"/>
</dbReference>
<sequence>MPTIDDDFSDPEDLPLDAAPLPPPPSAPRAPQSGQPGGVSMNPMQGYKEVPAEMYKGWETLYPIYIDAKRPHQDGARRVSKEYALDWPLAEMMAKACTALGIQSVLEPQKGHPKDWANPGRVKVLIKEDGKPKNSTIKNKRILLQRICLLLKPNQPKPTTPGGLPPIEKRLPGNSPAISFGMLESSAKGGGMGGMLGNLLGGGAAEEEEEKPVEAPKKKEAPKPKMKKIHPKRR</sequence>
<proteinExistence type="predicted"/>
<keyword evidence="3" id="KW-0733">Signal recognition particle</keyword>
<dbReference type="GO" id="GO:0006617">
    <property type="term" value="P:SRP-dependent cotranslational protein targeting to membrane, signal sequence recognition"/>
    <property type="evidence" value="ECO:0007669"/>
    <property type="project" value="TreeGrafter"/>
</dbReference>
<evidence type="ECO:0000256" key="2">
    <source>
        <dbReference type="ARBA" id="ARBA00022490"/>
    </source>
</evidence>
<gene>
    <name evidence="6" type="ORF">BCR35DRAFT_302183</name>
</gene>